<dbReference type="GO" id="GO:0009507">
    <property type="term" value="C:chloroplast"/>
    <property type="evidence" value="ECO:0007669"/>
    <property type="project" value="TreeGrafter"/>
</dbReference>
<dbReference type="PANTHER" id="PTHR36343">
    <property type="entry name" value="EXPRESSED PROTEIN"/>
    <property type="match status" value="1"/>
</dbReference>
<evidence type="ECO:0000313" key="5">
    <source>
        <dbReference type="Proteomes" id="UP000316726"/>
    </source>
</evidence>
<dbReference type="PANTHER" id="PTHR36343:SF1">
    <property type="entry name" value="EXPRESSED PROTEIN"/>
    <property type="match status" value="1"/>
</dbReference>
<keyword evidence="5" id="KW-1185">Reference proteome</keyword>
<keyword evidence="2" id="KW-0472">Membrane</keyword>
<organism evidence="4 5">
    <name type="scientific">Chloropicon primus</name>
    <dbReference type="NCBI Taxonomy" id="1764295"/>
    <lineage>
        <taxon>Eukaryota</taxon>
        <taxon>Viridiplantae</taxon>
        <taxon>Chlorophyta</taxon>
        <taxon>Chloropicophyceae</taxon>
        <taxon>Chloropicales</taxon>
        <taxon>Chloropicaceae</taxon>
        <taxon>Chloropicon</taxon>
    </lineage>
</organism>
<evidence type="ECO:0000256" key="1">
    <source>
        <dbReference type="SAM" id="MobiDB-lite"/>
    </source>
</evidence>
<feature type="region of interest" description="Disordered" evidence="1">
    <location>
        <begin position="47"/>
        <end position="80"/>
    </location>
</feature>
<keyword evidence="2" id="KW-0812">Transmembrane</keyword>
<evidence type="ECO:0000256" key="2">
    <source>
        <dbReference type="SAM" id="Phobius"/>
    </source>
</evidence>
<accession>A0A5B8MFA0</accession>
<dbReference type="EMBL" id="HBHL01008623">
    <property type="protein sequence ID" value="CAD9716843.1"/>
    <property type="molecule type" value="Transcribed_RNA"/>
</dbReference>
<dbReference type="AlphaFoldDB" id="A0A5B8MFA0"/>
<evidence type="ECO:0000313" key="4">
    <source>
        <dbReference type="EMBL" id="QDZ19109.1"/>
    </source>
</evidence>
<protein>
    <submittedName>
        <fullName evidence="4">Uncharacterized protein</fullName>
    </submittedName>
</protein>
<proteinExistence type="predicted"/>
<sequence>MNQVGLGGRGSACCTSARPRVTIARSQGVLRARSSCSVGAWQTRRTRRSPVAVHAGRDPQGKLTRDAEPDQYWMDKNTKEGKSPFEDPMAIIGIFGLLSPFVILGIAIAVGYVEIGG</sequence>
<feature type="transmembrane region" description="Helical" evidence="2">
    <location>
        <begin position="89"/>
        <end position="113"/>
    </location>
</feature>
<dbReference type="OrthoDB" id="7333885at2759"/>
<name>A0A5B8MFA0_9CHLO</name>
<evidence type="ECO:0000313" key="3">
    <source>
        <dbReference type="EMBL" id="CAD9716843.1"/>
    </source>
</evidence>
<gene>
    <name evidence="4" type="ORF">A3770_02p16270</name>
    <name evidence="3" type="ORF">CPRI1469_LOCUS5703</name>
</gene>
<keyword evidence="2" id="KW-1133">Transmembrane helix</keyword>
<feature type="compositionally biased region" description="Basic and acidic residues" evidence="1">
    <location>
        <begin position="55"/>
        <end position="68"/>
    </location>
</feature>
<dbReference type="Proteomes" id="UP000316726">
    <property type="component" value="Chromosome 2"/>
</dbReference>
<reference evidence="4 5" key="1">
    <citation type="submission" date="2018-07" db="EMBL/GenBank/DDBJ databases">
        <title>The complete nuclear genome of the prasinophyte Chloropicon primus (CCMP1205).</title>
        <authorList>
            <person name="Pombert J.-F."/>
            <person name="Otis C."/>
            <person name="Turmel M."/>
            <person name="Lemieux C."/>
        </authorList>
    </citation>
    <scope>NUCLEOTIDE SEQUENCE [LARGE SCALE GENOMIC DNA]</scope>
    <source>
        <strain evidence="4 5">CCMP1205</strain>
    </source>
</reference>
<dbReference type="EMBL" id="CP031035">
    <property type="protein sequence ID" value="QDZ19109.1"/>
    <property type="molecule type" value="Genomic_DNA"/>
</dbReference>
<reference evidence="3" key="2">
    <citation type="submission" date="2021-01" db="EMBL/GenBank/DDBJ databases">
        <authorList>
            <person name="Corre E."/>
            <person name="Pelletier E."/>
            <person name="Niang G."/>
            <person name="Scheremetjew M."/>
            <person name="Finn R."/>
            <person name="Kale V."/>
            <person name="Holt S."/>
            <person name="Cochrane G."/>
            <person name="Meng A."/>
            <person name="Brown T."/>
            <person name="Cohen L."/>
        </authorList>
    </citation>
    <scope>NUCLEOTIDE SEQUENCE</scope>
    <source>
        <strain evidence="3">CCMP1205</strain>
    </source>
</reference>